<comment type="caution">
    <text evidence="12">Lacks conserved residue(s) required for the propagation of feature annotation.</text>
</comment>
<evidence type="ECO:0000256" key="10">
    <source>
        <dbReference type="ARBA" id="ARBA00023212"/>
    </source>
</evidence>
<evidence type="ECO:0000256" key="6">
    <source>
        <dbReference type="ARBA" id="ARBA00022840"/>
    </source>
</evidence>
<dbReference type="PRINTS" id="PR00193">
    <property type="entry name" value="MYOSINHEAVY"/>
</dbReference>
<dbReference type="InterPro" id="IPR000719">
    <property type="entry name" value="Prot_kinase_dom"/>
</dbReference>
<dbReference type="SMART" id="SM00220">
    <property type="entry name" value="S_TKc"/>
    <property type="match status" value="1"/>
</dbReference>
<evidence type="ECO:0000256" key="3">
    <source>
        <dbReference type="ARBA" id="ARBA00022490"/>
    </source>
</evidence>
<comment type="caution">
    <text evidence="15">The sequence shown here is derived from an EMBL/GenBank/DDBJ whole genome shotgun (WGS) entry which is preliminary data.</text>
</comment>
<evidence type="ECO:0000256" key="9">
    <source>
        <dbReference type="ARBA" id="ARBA00023203"/>
    </source>
</evidence>
<accession>A0ABQ9G565</accession>
<sequence length="1135" mass="129390">MKVCEPGRFLVNDAYVNVLLQAGKCVEDRRVDQSVIIEHISVEKRVDQRVTIEHISVKRRNGVVVPLMSTYQFSDWLPEIRERALCLIGYCVLRNILYCLGLLADNDATLLGVCSWSSVNKRRLLRRCNRLYSQALVNFNESHVMHRDVKANNVLLTKEGEVKLVGFQLSRKLRGTLDRRHTCIGSPCWMAPEVVTSNQREGDTAGYDSRADVWALGITAIELGDGKAPFQDMHPTRALFQIVRNPPPTLYRPANWSQIFNDFITECLEKNPEHRPFVVELTEHPFLTSVPENDYHVSCISQITPQEIICKSTISVLSRALQLAQELKALLQDMGGVKERAKEGARPESFVRRNLLKVGPASPLEEMYVEDLAALEDIREEAILAELQERLKHGHFHTFVGDVLLVLNPNEQQDIYGDHFHVKYQCRSRSDNEPHIYAVADRAYQDAMHHEEPQHILLAGESLSGKTANFRHLLRHLCFLGKGGSNVGDRVENAVEVVQALGNAATPINPNSTRYLLQLEVTYTSTGKISGAIVWLFQLEKWRVSCSDRHQANFHVFYYWYDAMEAEGRLGQYKLERGRRYNYLRTAKEEGGVECTCGPREESKENVWRFKQLRQHLASLDFEEEQVETMWCLIAAVITLGEIQFRDSGDKVAEVSNPEVASNAAWLLGVEEKKFIWALTNYCVVEKGTAARRRHSASQAAEARDALANGIYFRLVDWVVNVINLKLSFTRAVFGDKYSIGLMDLFGFECFKKNSLEQLFVNTINEQLQYHYSQRMFVWEMQEQEEEEIPLQTLQFYDNKPTVDELMSKPSGLLYLLDEASRSSRGPELIIETLKGEGDQNKRLRAIGRHDFSVAHYTGKVTYSAQHMADKNRDFLPPEMIETLRLSSDHVVQKLFTNQLSRTGNLTLTSEERGAIASKNKGRWGAALVAGNQAKPRKFNTESHGEYSQTRKMRTAAATFRGCCLELLRGLAVGAGSGGTHFVRCLRADLLGQPRAFQVDVVRQQVRALAVLETARARQKGYPHRVPFPEFIRRYKFLAFDFDENVDVTKDNCRLLLVRLKMEGWVIGKSKVFLKYYNEEYLSRTYESQVKKIIKVQTMMRAFLAKKSVASKLLKFRQNTGKTDSLSDASTDIVA</sequence>
<dbReference type="InterPro" id="IPR008271">
    <property type="entry name" value="Ser/Thr_kinase_AS"/>
</dbReference>
<evidence type="ECO:0000313" key="15">
    <source>
        <dbReference type="EMBL" id="KAJ8867609.1"/>
    </source>
</evidence>
<feature type="domain" description="Myosin motor" evidence="14">
    <location>
        <begin position="367"/>
        <end position="1090"/>
    </location>
</feature>
<evidence type="ECO:0000259" key="14">
    <source>
        <dbReference type="PROSITE" id="PS51456"/>
    </source>
</evidence>
<dbReference type="Gene3D" id="1.20.5.4820">
    <property type="match status" value="1"/>
</dbReference>
<dbReference type="PROSITE" id="PS50011">
    <property type="entry name" value="PROTEIN_KINASE_DOM"/>
    <property type="match status" value="1"/>
</dbReference>
<evidence type="ECO:0000256" key="11">
    <source>
        <dbReference type="ARBA" id="ARBA00023273"/>
    </source>
</evidence>
<keyword evidence="9 12" id="KW-0009">Actin-binding</keyword>
<evidence type="ECO:0000256" key="12">
    <source>
        <dbReference type="PROSITE-ProRule" id="PRU00782"/>
    </source>
</evidence>
<evidence type="ECO:0000256" key="8">
    <source>
        <dbReference type="ARBA" id="ARBA00023175"/>
    </source>
</evidence>
<comment type="subcellular location">
    <subcellularLocation>
        <location evidence="2">Cell projection</location>
    </subcellularLocation>
    <subcellularLocation>
        <location evidence="1">Cytoplasm</location>
        <location evidence="1">Cytoskeleton</location>
    </subcellularLocation>
</comment>
<evidence type="ECO:0000256" key="4">
    <source>
        <dbReference type="ARBA" id="ARBA00022737"/>
    </source>
</evidence>
<dbReference type="InterPro" id="IPR036961">
    <property type="entry name" value="Kinesin_motor_dom_sf"/>
</dbReference>
<dbReference type="SUPFAM" id="SSF52540">
    <property type="entry name" value="P-loop containing nucleoside triphosphate hydrolases"/>
    <property type="match status" value="1"/>
</dbReference>
<dbReference type="SMART" id="SM00242">
    <property type="entry name" value="MYSc"/>
    <property type="match status" value="1"/>
</dbReference>
<dbReference type="PROSITE" id="PS51456">
    <property type="entry name" value="MYOSIN_MOTOR"/>
    <property type="match status" value="1"/>
</dbReference>
<keyword evidence="11" id="KW-0966">Cell projection</keyword>
<dbReference type="Gene3D" id="1.20.58.530">
    <property type="match status" value="1"/>
</dbReference>
<evidence type="ECO:0000256" key="7">
    <source>
        <dbReference type="ARBA" id="ARBA00023123"/>
    </source>
</evidence>
<evidence type="ECO:0000313" key="16">
    <source>
        <dbReference type="Proteomes" id="UP001159363"/>
    </source>
</evidence>
<evidence type="ECO:0000259" key="13">
    <source>
        <dbReference type="PROSITE" id="PS50011"/>
    </source>
</evidence>
<keyword evidence="16" id="KW-1185">Reference proteome</keyword>
<protein>
    <recommendedName>
        <fullName evidence="17">Neither inactivation nor afterpotential protein C</fullName>
    </recommendedName>
</protein>
<name>A0ABQ9G565_9NEOP</name>
<evidence type="ECO:0000256" key="2">
    <source>
        <dbReference type="ARBA" id="ARBA00004316"/>
    </source>
</evidence>
<keyword evidence="6 12" id="KW-0067">ATP-binding</keyword>
<dbReference type="Proteomes" id="UP001159363">
    <property type="component" value="Chromosome 14"/>
</dbReference>
<keyword evidence="4" id="KW-0677">Repeat</keyword>
<dbReference type="InterPro" id="IPR011009">
    <property type="entry name" value="Kinase-like_dom_sf"/>
</dbReference>
<dbReference type="InterPro" id="IPR001609">
    <property type="entry name" value="Myosin_head_motor_dom-like"/>
</dbReference>
<dbReference type="InterPro" id="IPR052409">
    <property type="entry name" value="Myosin-III_kinase_activity"/>
</dbReference>
<dbReference type="Pfam" id="PF00069">
    <property type="entry name" value="Pkinase"/>
    <property type="match status" value="1"/>
</dbReference>
<keyword evidence="3" id="KW-0963">Cytoplasm</keyword>
<feature type="binding site" evidence="12">
    <location>
        <begin position="460"/>
        <end position="467"/>
    </location>
    <ligand>
        <name>ATP</name>
        <dbReference type="ChEBI" id="CHEBI:30616"/>
    </ligand>
</feature>
<dbReference type="EMBL" id="JARBHB010000015">
    <property type="protein sequence ID" value="KAJ8867609.1"/>
    <property type="molecule type" value="Genomic_DNA"/>
</dbReference>
<dbReference type="Gene3D" id="1.10.10.820">
    <property type="match status" value="1"/>
</dbReference>
<keyword evidence="10" id="KW-0206">Cytoskeleton</keyword>
<dbReference type="PROSITE" id="PS50096">
    <property type="entry name" value="IQ"/>
    <property type="match status" value="1"/>
</dbReference>
<proteinExistence type="inferred from homology"/>
<evidence type="ECO:0000256" key="1">
    <source>
        <dbReference type="ARBA" id="ARBA00004245"/>
    </source>
</evidence>
<dbReference type="Gene3D" id="1.10.510.10">
    <property type="entry name" value="Transferase(Phosphotransferase) domain 1"/>
    <property type="match status" value="1"/>
</dbReference>
<organism evidence="15 16">
    <name type="scientific">Dryococelus australis</name>
    <dbReference type="NCBI Taxonomy" id="614101"/>
    <lineage>
        <taxon>Eukaryota</taxon>
        <taxon>Metazoa</taxon>
        <taxon>Ecdysozoa</taxon>
        <taxon>Arthropoda</taxon>
        <taxon>Hexapoda</taxon>
        <taxon>Insecta</taxon>
        <taxon>Pterygota</taxon>
        <taxon>Neoptera</taxon>
        <taxon>Polyneoptera</taxon>
        <taxon>Phasmatodea</taxon>
        <taxon>Verophasmatodea</taxon>
        <taxon>Anareolatae</taxon>
        <taxon>Phasmatidae</taxon>
        <taxon>Eurycanthinae</taxon>
        <taxon>Dryococelus</taxon>
    </lineage>
</organism>
<dbReference type="Pfam" id="PF00063">
    <property type="entry name" value="Myosin_head"/>
    <property type="match status" value="1"/>
</dbReference>
<evidence type="ECO:0000256" key="5">
    <source>
        <dbReference type="ARBA" id="ARBA00022741"/>
    </source>
</evidence>
<keyword evidence="8 12" id="KW-0505">Motor protein</keyword>
<keyword evidence="5 12" id="KW-0547">Nucleotide-binding</keyword>
<feature type="domain" description="Protein kinase" evidence="13">
    <location>
        <begin position="1"/>
        <end position="287"/>
    </location>
</feature>
<dbReference type="Gene3D" id="1.20.120.720">
    <property type="entry name" value="Myosin VI head, motor domain, U50 subdomain"/>
    <property type="match status" value="1"/>
</dbReference>
<dbReference type="Gene3D" id="3.40.850.10">
    <property type="entry name" value="Kinesin motor domain"/>
    <property type="match status" value="1"/>
</dbReference>
<reference evidence="15 16" key="1">
    <citation type="submission" date="2023-02" db="EMBL/GenBank/DDBJ databases">
        <title>LHISI_Scaffold_Assembly.</title>
        <authorList>
            <person name="Stuart O.P."/>
            <person name="Cleave R."/>
            <person name="Magrath M.J.L."/>
            <person name="Mikheyev A.S."/>
        </authorList>
    </citation>
    <scope>NUCLEOTIDE SEQUENCE [LARGE SCALE GENOMIC DNA]</scope>
    <source>
        <strain evidence="15">Daus_M_001</strain>
        <tissue evidence="15">Leg muscle</tissue>
    </source>
</reference>
<keyword evidence="7 12" id="KW-0518">Myosin</keyword>
<dbReference type="SUPFAM" id="SSF56112">
    <property type="entry name" value="Protein kinase-like (PK-like)"/>
    <property type="match status" value="1"/>
</dbReference>
<dbReference type="PROSITE" id="PS00108">
    <property type="entry name" value="PROTEIN_KINASE_ST"/>
    <property type="match status" value="1"/>
</dbReference>
<evidence type="ECO:0008006" key="17">
    <source>
        <dbReference type="Google" id="ProtNLM"/>
    </source>
</evidence>
<dbReference type="PANTHER" id="PTHR46256">
    <property type="entry name" value="AGAP011099-PA"/>
    <property type="match status" value="1"/>
</dbReference>
<gene>
    <name evidence="15" type="ORF">PR048_031411</name>
</gene>
<dbReference type="PANTHER" id="PTHR46256:SF2">
    <property type="entry name" value="NEITHER INACTIVATION NOR AFTERPOTENTIAL PROTEIN C"/>
    <property type="match status" value="1"/>
</dbReference>
<dbReference type="InterPro" id="IPR027417">
    <property type="entry name" value="P-loop_NTPase"/>
</dbReference>
<comment type="similarity">
    <text evidence="12">Belongs to the TRAFAC class myosin-kinesin ATPase superfamily. Myosin family.</text>
</comment>